<dbReference type="FunFam" id="1.10.10.820:FF:000001">
    <property type="entry name" value="Myosin heavy chain"/>
    <property type="match status" value="1"/>
</dbReference>
<dbReference type="Gene3D" id="1.10.10.820">
    <property type="match status" value="1"/>
</dbReference>
<dbReference type="GO" id="GO:0048731">
    <property type="term" value="P:system development"/>
    <property type="evidence" value="ECO:0007669"/>
    <property type="project" value="UniProtKB-ARBA"/>
</dbReference>
<dbReference type="InterPro" id="IPR008989">
    <property type="entry name" value="Myosin_S1_N"/>
</dbReference>
<dbReference type="SUPFAM" id="SSF81296">
    <property type="entry name" value="E set domains"/>
    <property type="match status" value="1"/>
</dbReference>
<dbReference type="InterPro" id="IPR027417">
    <property type="entry name" value="P-loop_NTPase"/>
</dbReference>
<dbReference type="FunFam" id="1.20.5.340:FF:000025">
    <property type="entry name" value="Myosin heavy chain, isoform G"/>
    <property type="match status" value="1"/>
</dbReference>
<keyword evidence="12 13" id="KW-0009">Actin-binding</keyword>
<dbReference type="FunFam" id="1.20.5.370:FF:000010">
    <property type="entry name" value="Myosin heavy chain, isoform G"/>
    <property type="match status" value="1"/>
</dbReference>
<dbReference type="EMBL" id="JAWQEG010003379">
    <property type="protein sequence ID" value="KAK3866542.1"/>
    <property type="molecule type" value="Genomic_DNA"/>
</dbReference>
<dbReference type="Pfam" id="PF02221">
    <property type="entry name" value="E1_DerP2_DerF2"/>
    <property type="match status" value="1"/>
</dbReference>
<evidence type="ECO:0000313" key="18">
    <source>
        <dbReference type="EMBL" id="KAK3866542.1"/>
    </source>
</evidence>
<dbReference type="GO" id="GO:0006936">
    <property type="term" value="P:muscle contraction"/>
    <property type="evidence" value="ECO:0007669"/>
    <property type="project" value="UniProtKB-ARBA"/>
</dbReference>
<dbReference type="GO" id="GO:0051015">
    <property type="term" value="F:actin filament binding"/>
    <property type="evidence" value="ECO:0007669"/>
    <property type="project" value="InterPro"/>
</dbReference>
<evidence type="ECO:0000256" key="6">
    <source>
        <dbReference type="ARBA" id="ARBA00022840"/>
    </source>
</evidence>
<dbReference type="FunFam" id="1.20.5.370:FF:000009">
    <property type="entry name" value="Myosin heavy chain, isoform G"/>
    <property type="match status" value="1"/>
</dbReference>
<feature type="binding site" evidence="13">
    <location>
        <begin position="347"/>
        <end position="354"/>
    </location>
    <ligand>
        <name>ATP</name>
        <dbReference type="ChEBI" id="CHEBI:30616"/>
    </ligand>
</feature>
<organism evidence="18 19">
    <name type="scientific">Petrolisthes cinctipes</name>
    <name type="common">Flat porcelain crab</name>
    <dbReference type="NCBI Taxonomy" id="88211"/>
    <lineage>
        <taxon>Eukaryota</taxon>
        <taxon>Metazoa</taxon>
        <taxon>Ecdysozoa</taxon>
        <taxon>Arthropoda</taxon>
        <taxon>Crustacea</taxon>
        <taxon>Multicrustacea</taxon>
        <taxon>Malacostraca</taxon>
        <taxon>Eumalacostraca</taxon>
        <taxon>Eucarida</taxon>
        <taxon>Decapoda</taxon>
        <taxon>Pleocyemata</taxon>
        <taxon>Anomura</taxon>
        <taxon>Galatheoidea</taxon>
        <taxon>Porcellanidae</taxon>
        <taxon>Petrolisthes</taxon>
    </lineage>
</organism>
<dbReference type="FunFam" id="1.20.5.340:FF:000021">
    <property type="entry name" value="Myosin heavy chain, isoform G"/>
    <property type="match status" value="1"/>
</dbReference>
<protein>
    <recommendedName>
        <fullName evidence="20">Myosin heavy chain</fullName>
    </recommendedName>
</protein>
<dbReference type="Gene3D" id="1.20.120.720">
    <property type="entry name" value="Myosin VI head, motor domain, U50 subdomain"/>
    <property type="match status" value="1"/>
</dbReference>
<dbReference type="Gene3D" id="2.60.40.770">
    <property type="match status" value="1"/>
</dbReference>
<keyword evidence="10 13" id="KW-0505">Motor protein</keyword>
<proteinExistence type="inferred from homology"/>
<dbReference type="InterPro" id="IPR004009">
    <property type="entry name" value="SH3_Myosin"/>
</dbReference>
<dbReference type="GO" id="GO:0007015">
    <property type="term" value="P:actin filament organization"/>
    <property type="evidence" value="ECO:0007669"/>
    <property type="project" value="TreeGrafter"/>
</dbReference>
<evidence type="ECO:0000256" key="2">
    <source>
        <dbReference type="ARBA" id="ARBA00008314"/>
    </source>
</evidence>
<dbReference type="InterPro" id="IPR036961">
    <property type="entry name" value="Kinesin_motor_dom_sf"/>
</dbReference>
<dbReference type="GO" id="GO:0000146">
    <property type="term" value="F:microfilament motor activity"/>
    <property type="evidence" value="ECO:0007669"/>
    <property type="project" value="TreeGrafter"/>
</dbReference>
<dbReference type="Gene3D" id="1.20.58.530">
    <property type="match status" value="1"/>
</dbReference>
<dbReference type="InterPro" id="IPR000048">
    <property type="entry name" value="IQ_motif_EF-hand-BS"/>
</dbReference>
<dbReference type="FunFam" id="3.40.850.10:FF:000101">
    <property type="entry name" value="Slow myosin heavy chain 2"/>
    <property type="match status" value="1"/>
</dbReference>
<feature type="coiled-coil region" evidence="14">
    <location>
        <begin position="1066"/>
        <end position="1303"/>
    </location>
</feature>
<keyword evidence="4" id="KW-0963">Cytoplasm</keyword>
<evidence type="ECO:0000256" key="4">
    <source>
        <dbReference type="ARBA" id="ARBA00022490"/>
    </source>
</evidence>
<keyword evidence="7" id="KW-0112">Calmodulin-binding</keyword>
<evidence type="ECO:0000256" key="5">
    <source>
        <dbReference type="ARBA" id="ARBA00022741"/>
    </source>
</evidence>
<keyword evidence="5 13" id="KW-0547">Nucleotide-binding</keyword>
<dbReference type="FunFam" id="1.20.120.720:FF:000001">
    <property type="entry name" value="Myosin heavy chain, muscle"/>
    <property type="match status" value="1"/>
</dbReference>
<dbReference type="FunFam" id="2.30.30.360:FF:000001">
    <property type="entry name" value="Myosin heavy chain"/>
    <property type="match status" value="1"/>
</dbReference>
<evidence type="ECO:0000256" key="10">
    <source>
        <dbReference type="ARBA" id="ARBA00023175"/>
    </source>
</evidence>
<dbReference type="SMART" id="SM00242">
    <property type="entry name" value="MYSc"/>
    <property type="match status" value="1"/>
</dbReference>
<comment type="similarity">
    <text evidence="2 13">Belongs to the TRAFAC class myosin-kinesin ATPase superfamily. Myosin family.</text>
</comment>
<evidence type="ECO:0000256" key="12">
    <source>
        <dbReference type="ARBA" id="ARBA00023203"/>
    </source>
</evidence>
<dbReference type="SMART" id="SM00015">
    <property type="entry name" value="IQ"/>
    <property type="match status" value="1"/>
</dbReference>
<dbReference type="GO" id="GO:0016020">
    <property type="term" value="C:membrane"/>
    <property type="evidence" value="ECO:0007669"/>
    <property type="project" value="TreeGrafter"/>
</dbReference>
<feature type="region of interest" description="Disordered" evidence="15">
    <location>
        <begin position="1855"/>
        <end position="1881"/>
    </location>
</feature>
<dbReference type="Gene3D" id="1.20.5.340">
    <property type="match status" value="3"/>
</dbReference>
<reference evidence="18" key="1">
    <citation type="submission" date="2023-10" db="EMBL/GenBank/DDBJ databases">
        <title>Genome assemblies of two species of porcelain crab, Petrolisthes cinctipes and Petrolisthes manimaculis (Anomura: Porcellanidae).</title>
        <authorList>
            <person name="Angst P."/>
        </authorList>
    </citation>
    <scope>NUCLEOTIDE SEQUENCE</scope>
    <source>
        <strain evidence="18">PB745_01</strain>
        <tissue evidence="18">Gill</tissue>
    </source>
</reference>
<name>A0AAE1K805_PETCI</name>
<dbReference type="FunFam" id="1.20.5.370:FF:000008">
    <property type="entry name" value="Myosin heavy chain"/>
    <property type="match status" value="1"/>
</dbReference>
<dbReference type="InterPro" id="IPR003172">
    <property type="entry name" value="ML_dom"/>
</dbReference>
<dbReference type="PROSITE" id="PS51844">
    <property type="entry name" value="SH3_LIKE"/>
    <property type="match status" value="1"/>
</dbReference>
<dbReference type="SUPFAM" id="SSF90257">
    <property type="entry name" value="Myosin rod fragments"/>
    <property type="match status" value="4"/>
</dbReference>
<evidence type="ECO:0000256" key="7">
    <source>
        <dbReference type="ARBA" id="ARBA00022860"/>
    </source>
</evidence>
<evidence type="ECO:0000256" key="13">
    <source>
        <dbReference type="PROSITE-ProRule" id="PRU00782"/>
    </source>
</evidence>
<dbReference type="Gene3D" id="2.30.30.360">
    <property type="entry name" value="Myosin S1 fragment, N-terminal"/>
    <property type="match status" value="1"/>
</dbReference>
<keyword evidence="6 13" id="KW-0067">ATP-binding</keyword>
<dbReference type="PANTHER" id="PTHR13140:SF857">
    <property type="entry name" value="MYOSIN-11"/>
    <property type="match status" value="1"/>
</dbReference>
<dbReference type="Gene3D" id="1.20.5.370">
    <property type="match status" value="4"/>
</dbReference>
<dbReference type="InterPro" id="IPR001609">
    <property type="entry name" value="Myosin_head_motor_dom-like"/>
</dbReference>
<feature type="domain" description="Myosin motor" evidence="16">
    <location>
        <begin position="254"/>
        <end position="946"/>
    </location>
</feature>
<evidence type="ECO:0000256" key="15">
    <source>
        <dbReference type="SAM" id="MobiDB-lite"/>
    </source>
</evidence>
<accession>A0AAE1K805</accession>
<evidence type="ECO:0008006" key="20">
    <source>
        <dbReference type="Google" id="ProtNLM"/>
    </source>
</evidence>
<evidence type="ECO:0000256" key="14">
    <source>
        <dbReference type="SAM" id="Coils"/>
    </source>
</evidence>
<keyword evidence="3" id="KW-0787">Thick filament</keyword>
<dbReference type="SMART" id="SM00737">
    <property type="entry name" value="ML"/>
    <property type="match status" value="1"/>
</dbReference>
<dbReference type="PROSITE" id="PS50096">
    <property type="entry name" value="IQ"/>
    <property type="match status" value="1"/>
</dbReference>
<evidence type="ECO:0000256" key="8">
    <source>
        <dbReference type="ARBA" id="ARBA00023054"/>
    </source>
</evidence>
<dbReference type="Pfam" id="PF01576">
    <property type="entry name" value="Myosin_tail_1"/>
    <property type="match status" value="1"/>
</dbReference>
<keyword evidence="19" id="KW-1185">Reference proteome</keyword>
<evidence type="ECO:0000256" key="3">
    <source>
        <dbReference type="ARBA" id="ARBA00022433"/>
    </source>
</evidence>
<evidence type="ECO:0000256" key="1">
    <source>
        <dbReference type="ARBA" id="ARBA00004657"/>
    </source>
</evidence>
<dbReference type="PANTHER" id="PTHR13140">
    <property type="entry name" value="MYOSIN"/>
    <property type="match status" value="1"/>
</dbReference>
<dbReference type="FunFam" id="1.20.58.530:FF:000001">
    <property type="entry name" value="Myosin heavy chain"/>
    <property type="match status" value="1"/>
</dbReference>
<comment type="subcellular location">
    <subcellularLocation>
        <location evidence="1">Cytoplasm</location>
        <location evidence="1">Myofibril</location>
    </subcellularLocation>
</comment>
<feature type="compositionally biased region" description="Basic and acidic residues" evidence="15">
    <location>
        <begin position="1855"/>
        <end position="1871"/>
    </location>
</feature>
<feature type="domain" description="Myosin N-terminal SH3-like" evidence="17">
    <location>
        <begin position="202"/>
        <end position="250"/>
    </location>
</feature>
<evidence type="ECO:0000259" key="16">
    <source>
        <dbReference type="PROSITE" id="PS51456"/>
    </source>
</evidence>
<feature type="region of interest" description="Actin-binding" evidence="13">
    <location>
        <begin position="824"/>
        <end position="846"/>
    </location>
</feature>
<evidence type="ECO:0000256" key="9">
    <source>
        <dbReference type="ARBA" id="ARBA00023123"/>
    </source>
</evidence>
<dbReference type="Pfam" id="PF02736">
    <property type="entry name" value="Myosin_N"/>
    <property type="match status" value="1"/>
</dbReference>
<dbReference type="GO" id="GO:0005516">
    <property type="term" value="F:calmodulin binding"/>
    <property type="evidence" value="ECO:0007669"/>
    <property type="project" value="UniProtKB-KW"/>
</dbReference>
<dbReference type="Gene3D" id="1.20.5.4820">
    <property type="match status" value="1"/>
</dbReference>
<comment type="caution">
    <text evidence="18">The sequence shown here is derived from an EMBL/GenBank/DDBJ whole genome shotgun (WGS) entry which is preliminary data.</text>
</comment>
<dbReference type="InterPro" id="IPR002928">
    <property type="entry name" value="Myosin_tail"/>
</dbReference>
<dbReference type="GO" id="GO:0031033">
    <property type="term" value="P:myosin filament organization"/>
    <property type="evidence" value="ECO:0007669"/>
    <property type="project" value="UniProtKB-ARBA"/>
</dbReference>
<dbReference type="GO" id="GO:0016459">
    <property type="term" value="C:myosin complex"/>
    <property type="evidence" value="ECO:0007669"/>
    <property type="project" value="UniProtKB-KW"/>
</dbReference>
<sequence>MCLAVLCCAGIDGTMVTDCGSVAHVDRVDIEGCIIPPCVVTRPDIQDVNITFTPDYQVESFTSVLDAYFGEAHYPWPGPGGCDLLTEGGSCPLLPGHTYHFHSIMPVLEIYPETVQYRHNSLVTTNEQQPGEIETDHILSSTSLGRHVQIHLAHKQTDLTLPHQPTKMPGHVARNNGPEPDPTEFLYVSLEEKIQDATKPFDGKKSCWVPDSRDGFVEGEIQGTKGDLVTVIAKGEVKTWKKDLVQQVNPPKYEKCEDMCNLTYLNDASVLHNLKSRYVNKLIYTYSGLFCIAVNPYKRYPIYTNRVVKLYQGKRRNEVPPHLFAISDGAYMHMLQGGENQSMLITGESGAGKTENTKKVLSYFANVGGASNTRKKDGEREKPNLEDQIVMTNPVLEAFGNAKTVRNDNSSRFGKFIRIHFGASGKLSGSDIEVYLLEKARVISQQPLERSYHIFYEMMSDQIKEIKPLCHLSDDIFDYPYVSQGKVTVPSIDDAEDMQFCHDALDILGFSRQEVEDVYQVTAAVMHLGNMKFRQRGREEQAEPNDTQVGEILGKLLGVDGGDLYKNITKPKIKVGAEFVAKGMNMNQCYYSVGALAKALFDRLFKWLVCKCNVTLETGLKRTTFIGVLDISGFEIFDYNGFEQICINFCNEKLQQFFNHHMFVLEQEEYKREGINWTYMDFGMDLQACIELFEKKLGLFSILEEESMFPKATDKTFQDKLNANHLGKTPVFIKPKSPKPGETESHFAVVHYAGTVSYNLTGWLEKNKDPLNDTVVDQLKKATNQLTVSIFADHPGQSGTGDSKGVGKKAATFKTVSSCYKDQLHNLMRTLNATQPHFIRCIVPNETKSPGVIDASLVMHQLTCNGVLEGIRICRKGFPNRILYSDFKHRYKILAPKDVSVAGDDQRKVAKVCFDKAGLDEELYRLGNTKVFFRPGVLGTLEEIRDDRLSKMVTWLQAWIRGFIARKAFKKLEEQRIALEVVQRSIRQFLKMRSWSWFILWQKVKPILSVTRIEDEIKALEEKAATARADYERESNLRKGLEVANEALIGEKTNLIVALESTRGNVSEYLDKQAKLESQNTDLEAQLSHVSERLQLEQESHNRTVQIKKKSEQEVSSLRKDMEELEMSMQKAEQEKASKDHQIRALNEEITRQEQLFMKVNKDKKHLQECNQKTAEDLQSIEDKCNHLNKVKAKLEQTIDELEDSLEREKKLRGDIEKSKRKLESDCKLTHEAMNDLERHKKELEQVIERKDKEYCALGNKLEEEQGLVCKTQRLLKEMQARMEEMEEELEHERQTRTKIEKAKVILARELEELGERLEEAGGATAAQIELNKKREGELAKLRRDLEETNIQHESSMLNLRKKHNDAVAEMSEQIDHLSKMKAKSDKEKEVMRREAEDAKTTLDGLARDKAGAEKTIKQLQQEVHDLQAKVDESNRTLSDYDALKKKLTVENLDLLRQVEEAESQLGLMSKLKLSLTNQLEDTRQLLDDESRERATLVGKIRNLEHDIDGLREQLQEESDGKADVQRQLSKANAEAQMWRAKYESEGVARAEELEAANVKITSRLEDAESQIELLNVKNLQLEKGKQRVSTELEDMQLAAERAQLLACTAEKKQRNFDKIIGEWKLKVDDLTAELDSSQKECRNYSTELFRVKAAYEENLDQLDSIRRENKNLVDEIKDLMDQIGEGGRSLHDVQKNVKRLEIEKEELQAALEEAEAALEQEENKVLRGQLEMSQVRQEIDRRIQEKEEEFDNTRKCHQRAIDSIQASLEAEAKGKAEALRLRKKVESDVNELEIALDHSNKANADLQKYVKKMQAEMRDMQTRIEEEQHFASEYREQFSSSERRANSLLTELEESRTLLEQSDRGRRQAESELADTQEQLSVVTANNNTLTTTRRKMESELQTLHADLDELLSEAKNSEEKAKKAMIDAARLADELRAEQEHAQTQEKMRKSLEITVKELQARLDESENIAIKNGKRSIGKLEGRIRELESQLDDEARRHSDAQKNLRKCERRMKELTFQADEDKKNHERMQDLVDKLQQKIKTYKRQIEEAEEIAALNLAKYRKAQQELDEYEERDVTLVGPSTGPLTQGSLSLFNL</sequence>
<dbReference type="Gene3D" id="3.40.850.10">
    <property type="entry name" value="Kinesin motor domain"/>
    <property type="match status" value="1"/>
</dbReference>
<feature type="coiled-coil region" evidence="14">
    <location>
        <begin position="1776"/>
        <end position="1831"/>
    </location>
</feature>
<evidence type="ECO:0000256" key="11">
    <source>
        <dbReference type="ARBA" id="ARBA00023179"/>
    </source>
</evidence>
<dbReference type="Pfam" id="PF00063">
    <property type="entry name" value="Myosin_head"/>
    <property type="match status" value="1"/>
</dbReference>
<evidence type="ECO:0000259" key="17">
    <source>
        <dbReference type="PROSITE" id="PS51844"/>
    </source>
</evidence>
<dbReference type="Proteomes" id="UP001286313">
    <property type="component" value="Unassembled WGS sequence"/>
</dbReference>
<feature type="coiled-coil region" evidence="14">
    <location>
        <begin position="1332"/>
        <end position="1739"/>
    </location>
</feature>
<keyword evidence="11" id="KW-0514">Muscle protein</keyword>
<gene>
    <name evidence="18" type="ORF">Pcinc_027927</name>
</gene>
<dbReference type="PROSITE" id="PS51456">
    <property type="entry name" value="MYOSIN_MOTOR"/>
    <property type="match status" value="1"/>
</dbReference>
<keyword evidence="9 13" id="KW-0518">Myosin</keyword>
<dbReference type="GO" id="GO:0042802">
    <property type="term" value="F:identical protein binding"/>
    <property type="evidence" value="ECO:0007669"/>
    <property type="project" value="UniProtKB-ARBA"/>
</dbReference>
<dbReference type="GO" id="GO:0005524">
    <property type="term" value="F:ATP binding"/>
    <property type="evidence" value="ECO:0007669"/>
    <property type="project" value="UniProtKB-UniRule"/>
</dbReference>
<evidence type="ECO:0000313" key="19">
    <source>
        <dbReference type="Proteomes" id="UP001286313"/>
    </source>
</evidence>
<keyword evidence="8 14" id="KW-0175">Coiled coil</keyword>
<dbReference type="PRINTS" id="PR00193">
    <property type="entry name" value="MYOSINHEAVY"/>
</dbReference>
<dbReference type="InterPro" id="IPR014751">
    <property type="entry name" value="XRCC4-like_C"/>
</dbReference>
<feature type="coiled-coil region" evidence="14">
    <location>
        <begin position="1010"/>
        <end position="1037"/>
    </location>
</feature>
<dbReference type="GO" id="GO:0030017">
    <property type="term" value="C:sarcomere"/>
    <property type="evidence" value="ECO:0007669"/>
    <property type="project" value="UniProtKB-ARBA"/>
</dbReference>
<dbReference type="GO" id="GO:0045214">
    <property type="term" value="P:sarcomere organization"/>
    <property type="evidence" value="ECO:0007669"/>
    <property type="project" value="UniProtKB-ARBA"/>
</dbReference>
<dbReference type="GO" id="GO:0060972">
    <property type="term" value="P:left/right pattern formation"/>
    <property type="evidence" value="ECO:0007669"/>
    <property type="project" value="UniProtKB-ARBA"/>
</dbReference>
<dbReference type="InterPro" id="IPR014756">
    <property type="entry name" value="Ig_E-set"/>
</dbReference>
<dbReference type="GO" id="GO:0032982">
    <property type="term" value="C:myosin filament"/>
    <property type="evidence" value="ECO:0007669"/>
    <property type="project" value="UniProtKB-KW"/>
</dbReference>
<dbReference type="CDD" id="cd01377">
    <property type="entry name" value="MYSc_class_II"/>
    <property type="match status" value="1"/>
</dbReference>
<dbReference type="SUPFAM" id="SSF52540">
    <property type="entry name" value="P-loop containing nucleoside triphosphate hydrolases"/>
    <property type="match status" value="1"/>
</dbReference>